<protein>
    <recommendedName>
        <fullName evidence="2">ATP-grasp domain-containing protein</fullName>
    </recommendedName>
</protein>
<dbReference type="AlphaFoldDB" id="R6WRZ3"/>
<dbReference type="Gene3D" id="3.30.470.20">
    <property type="entry name" value="ATP-grasp fold, B domain"/>
    <property type="match status" value="1"/>
</dbReference>
<gene>
    <name evidence="1" type="ORF">BN587_01608</name>
</gene>
<sequence>MKTIIIFAGAASIYGLADIKAASKNSDFALQFVETPEMAKYISSDDLKEVSVKNDIKDEDSIVVPLNEYWVTWCKKNVKRCRISTKAFKASRSKKYLADCMMQHGLPSNRYEITSNVKKIVSDKQKVYIIKPDNQYSGHGVKIISALNYHNIDKYLIDASIVDEKVKKVLDITASPSICFEFIDGVEYSADVFFFQGKISVVRVCKKYRTIIDNAPCVLAYVLEEPTELIRRYLELWCNALFDYDNISFGQFDFISPTSVSNVLVPIDFSCRVGGGISELLRYHGGNLYRDSLEVLFGEKCIANKGNFQNVFQLNFIPNTMGTLINDNFLINDLQAIKLKKLGDRIDRLDPSANNRLAICLGDNFSEAYYKKIKDRLLIGSQYIKHDEV</sequence>
<comment type="caution">
    <text evidence="1">The sequence shown here is derived from an EMBL/GenBank/DDBJ whole genome shotgun (WGS) entry which is preliminary data.</text>
</comment>
<reference evidence="1" key="1">
    <citation type="submission" date="2012-11" db="EMBL/GenBank/DDBJ databases">
        <title>Dependencies among metagenomic species, viruses, plasmids and units of genetic variation.</title>
        <authorList>
            <person name="Nielsen H.B."/>
            <person name="Almeida M."/>
            <person name="Juncker A.S."/>
            <person name="Rasmussen S."/>
            <person name="Li J."/>
            <person name="Sunagawa S."/>
            <person name="Plichta D."/>
            <person name="Gautier L."/>
            <person name="Le Chatelier E."/>
            <person name="Peletier E."/>
            <person name="Bonde I."/>
            <person name="Nielsen T."/>
            <person name="Manichanh C."/>
            <person name="Arumugam M."/>
            <person name="Batto J."/>
            <person name="Santos M.B.Q.D."/>
            <person name="Blom N."/>
            <person name="Borruel N."/>
            <person name="Burgdorf K.S."/>
            <person name="Boumezbeur F."/>
            <person name="Casellas F."/>
            <person name="Dore J."/>
            <person name="Guarner F."/>
            <person name="Hansen T."/>
            <person name="Hildebrand F."/>
            <person name="Kaas R.S."/>
            <person name="Kennedy S."/>
            <person name="Kristiansen K."/>
            <person name="Kultima J.R."/>
            <person name="Leonard P."/>
            <person name="Levenez F."/>
            <person name="Lund O."/>
            <person name="Moumen B."/>
            <person name="Le Paslier D."/>
            <person name="Pons N."/>
            <person name="Pedersen O."/>
            <person name="Prifti E."/>
            <person name="Qin J."/>
            <person name="Raes J."/>
            <person name="Tap J."/>
            <person name="Tims S."/>
            <person name="Ussery D.W."/>
            <person name="Yamada T."/>
            <person name="MetaHit consortium"/>
            <person name="Renault P."/>
            <person name="Sicheritz-Ponten T."/>
            <person name="Bork P."/>
            <person name="Wang J."/>
            <person name="Brunak S."/>
            <person name="Ehrlich S.D."/>
        </authorList>
    </citation>
    <scope>NUCLEOTIDE SEQUENCE [LARGE SCALE GENOMIC DNA]</scope>
</reference>
<dbReference type="Proteomes" id="UP000014937">
    <property type="component" value="Unassembled WGS sequence"/>
</dbReference>
<dbReference type="HOGENOM" id="CLU_721482_0_0_9"/>
<accession>R6WRZ3</accession>
<dbReference type="SUPFAM" id="SSF56059">
    <property type="entry name" value="Glutathione synthetase ATP-binding domain-like"/>
    <property type="match status" value="1"/>
</dbReference>
<proteinExistence type="predicted"/>
<name>R6WRZ3_9FIRM</name>
<organism evidence="1">
    <name type="scientific">Phascolarctobacterium succinatutens CAG:287</name>
    <dbReference type="NCBI Taxonomy" id="1263101"/>
    <lineage>
        <taxon>Bacteria</taxon>
        <taxon>Bacillati</taxon>
        <taxon>Bacillota</taxon>
        <taxon>Negativicutes</taxon>
        <taxon>Acidaminococcales</taxon>
        <taxon>Acidaminococcaceae</taxon>
        <taxon>Phascolarctobacterium</taxon>
    </lineage>
</organism>
<evidence type="ECO:0000313" key="1">
    <source>
        <dbReference type="EMBL" id="CDD09719.1"/>
    </source>
</evidence>
<dbReference type="RefSeq" id="WP_021720648.1">
    <property type="nucleotide sequence ID" value="NZ_FR892810.1"/>
</dbReference>
<evidence type="ECO:0008006" key="2">
    <source>
        <dbReference type="Google" id="ProtNLM"/>
    </source>
</evidence>
<dbReference type="EMBL" id="CBGL010000015">
    <property type="protein sequence ID" value="CDD09719.1"/>
    <property type="molecule type" value="Genomic_DNA"/>
</dbReference>